<feature type="compositionally biased region" description="Basic residues" evidence="1">
    <location>
        <begin position="333"/>
        <end position="363"/>
    </location>
</feature>
<feature type="compositionally biased region" description="Basic residues" evidence="1">
    <location>
        <begin position="304"/>
        <end position="317"/>
    </location>
</feature>
<feature type="non-terminal residue" evidence="2">
    <location>
        <position position="1"/>
    </location>
</feature>
<dbReference type="EMBL" id="CADCTL010000104">
    <property type="protein sequence ID" value="CAA9238528.1"/>
    <property type="molecule type" value="Genomic_DNA"/>
</dbReference>
<name>A0A6J4HZL0_9PROT</name>
<feature type="compositionally biased region" description="Basic and acidic residues" evidence="1">
    <location>
        <begin position="115"/>
        <end position="146"/>
    </location>
</feature>
<proteinExistence type="predicted"/>
<protein>
    <submittedName>
        <fullName evidence="2">O-acetylhomoserine sulfhydrylase / O-succinylhomoserine sulfhydrylase</fullName>
        <ecNumber evidence="2">2.5.1.48</ecNumber>
        <ecNumber evidence="2">2.5.1.49</ecNumber>
    </submittedName>
</protein>
<feature type="compositionally biased region" description="Basic residues" evidence="1">
    <location>
        <begin position="372"/>
        <end position="390"/>
    </location>
</feature>
<dbReference type="EC" id="2.5.1.49" evidence="2"/>
<dbReference type="GO" id="GO:0003961">
    <property type="term" value="F:O-acetylhomoserine aminocarboxypropyltransferase activity"/>
    <property type="evidence" value="ECO:0007669"/>
    <property type="project" value="UniProtKB-EC"/>
</dbReference>
<dbReference type="GO" id="GO:0003962">
    <property type="term" value="F:cystathionine gamma-synthase activity"/>
    <property type="evidence" value="ECO:0007669"/>
    <property type="project" value="UniProtKB-EC"/>
</dbReference>
<feature type="compositionally biased region" description="Basic and acidic residues" evidence="1">
    <location>
        <begin position="167"/>
        <end position="176"/>
    </location>
</feature>
<dbReference type="EC" id="2.5.1.48" evidence="2"/>
<feature type="compositionally biased region" description="Low complexity" evidence="1">
    <location>
        <begin position="391"/>
        <end position="409"/>
    </location>
</feature>
<feature type="compositionally biased region" description="Basic and acidic residues" evidence="1">
    <location>
        <begin position="51"/>
        <end position="63"/>
    </location>
</feature>
<feature type="compositionally biased region" description="Basic and acidic residues" evidence="1">
    <location>
        <begin position="201"/>
        <end position="212"/>
    </location>
</feature>
<feature type="non-terminal residue" evidence="2">
    <location>
        <position position="442"/>
    </location>
</feature>
<feature type="compositionally biased region" description="Basic residues" evidence="1">
    <location>
        <begin position="103"/>
        <end position="114"/>
    </location>
</feature>
<feature type="compositionally biased region" description="Gly residues" evidence="1">
    <location>
        <begin position="72"/>
        <end position="89"/>
    </location>
</feature>
<feature type="compositionally biased region" description="Low complexity" evidence="1">
    <location>
        <begin position="294"/>
        <end position="303"/>
    </location>
</feature>
<feature type="compositionally biased region" description="Basic residues" evidence="1">
    <location>
        <begin position="213"/>
        <end position="223"/>
    </location>
</feature>
<feature type="compositionally biased region" description="Basic residues" evidence="1">
    <location>
        <begin position="177"/>
        <end position="186"/>
    </location>
</feature>
<feature type="region of interest" description="Disordered" evidence="1">
    <location>
        <begin position="1"/>
        <end position="442"/>
    </location>
</feature>
<accession>A0A6J4HZL0</accession>
<evidence type="ECO:0000256" key="1">
    <source>
        <dbReference type="SAM" id="MobiDB-lite"/>
    </source>
</evidence>
<evidence type="ECO:0000313" key="2">
    <source>
        <dbReference type="EMBL" id="CAA9238528.1"/>
    </source>
</evidence>
<feature type="compositionally biased region" description="Basic residues" evidence="1">
    <location>
        <begin position="14"/>
        <end position="29"/>
    </location>
</feature>
<feature type="compositionally biased region" description="Basic and acidic residues" evidence="1">
    <location>
        <begin position="1"/>
        <end position="13"/>
    </location>
</feature>
<feature type="compositionally biased region" description="Basic and acidic residues" evidence="1">
    <location>
        <begin position="318"/>
        <end position="331"/>
    </location>
</feature>
<feature type="compositionally biased region" description="Basic residues" evidence="1">
    <location>
        <begin position="410"/>
        <end position="420"/>
    </location>
</feature>
<sequence>EPADLHQPRDPRPARRQPPRRNHHRRRRRADLPDHLLPVPGHRPRRAAVRPARDGQHLHPHHEPHLRRAGNALGGDGGRGGGAGGGLRAGGQRLLRDEPVRGGRQRRVLHGPLRRHLEPLRQHAEAVRRRDALRGPGRPRELPPRDRRAHPLLLRGNAAQPEAPGLPDRRSGEDRPRTRRAAHHGQHGGAGDVPSARPRRGGGDVLHHQVDRRPRHGHRRRGDRWRQLRLGQVGRPLPHAEQARPELPRRGVDGSGEAARPRGLRPADAHLPAARPRRADGAVQRLPRHPRPRNPAAADGAAQRQRHPRRRLARRAGRRDQGDPPEPDGRRGAAPRRRLPARRPRQPHGHRAGRRRRGRGALHRRVEAVLPRRQHRRRALPGHPPGHHHPQPALAGGPGAVGRDAGLRAAVHRHRARGRHPGGPGAGAGRRRVAAAGEGGGV</sequence>
<feature type="compositionally biased region" description="Basic and acidic residues" evidence="1">
    <location>
        <begin position="241"/>
        <end position="252"/>
    </location>
</feature>
<keyword evidence="2" id="KW-0808">Transferase</keyword>
<dbReference type="AlphaFoldDB" id="A0A6J4HZL0"/>
<reference evidence="2" key="1">
    <citation type="submission" date="2020-02" db="EMBL/GenBank/DDBJ databases">
        <authorList>
            <person name="Meier V. D."/>
        </authorList>
    </citation>
    <scope>NUCLEOTIDE SEQUENCE</scope>
    <source>
        <strain evidence="2">AVDCRST_MAG04</strain>
    </source>
</reference>
<organism evidence="2">
    <name type="scientific">uncultured Acetobacteraceae bacterium</name>
    <dbReference type="NCBI Taxonomy" id="169975"/>
    <lineage>
        <taxon>Bacteria</taxon>
        <taxon>Pseudomonadati</taxon>
        <taxon>Pseudomonadota</taxon>
        <taxon>Alphaproteobacteria</taxon>
        <taxon>Acetobacterales</taxon>
        <taxon>Acetobacteraceae</taxon>
        <taxon>environmental samples</taxon>
    </lineage>
</organism>
<gene>
    <name evidence="2" type="ORF">AVDCRST_MAG04-1484</name>
</gene>